<dbReference type="EMBL" id="CP031417">
    <property type="protein sequence ID" value="AXK79513.1"/>
    <property type="molecule type" value="Genomic_DNA"/>
</dbReference>
<feature type="signal peptide" evidence="1">
    <location>
        <begin position="1"/>
        <end position="27"/>
    </location>
</feature>
<keyword evidence="1" id="KW-0732">Signal</keyword>
<proteinExistence type="predicted"/>
<keyword evidence="3" id="KW-1185">Reference proteome</keyword>
<name>A0A345ZRG6_9HYPH</name>
<evidence type="ECO:0000256" key="1">
    <source>
        <dbReference type="SAM" id="SignalP"/>
    </source>
</evidence>
<feature type="chain" id="PRO_5016822646" evidence="1">
    <location>
        <begin position="28"/>
        <end position="214"/>
    </location>
</feature>
<dbReference type="AlphaFoldDB" id="A0A345ZRG6"/>
<gene>
    <name evidence="2" type="ORF">DW352_02650</name>
</gene>
<sequence length="214" mass="23257">MVTMPASRSLAALAIAAAVSLPLDAQAQYYGAPPPGAPLYPYAVDTSRPYAIEVAPGTYVIRRPSDAQTYPQAARAHRVRAADKRKATRNDRAVIEELQQRHAGKQKIPTEVVNTKKIVHGKPIVIETTRVVDDPPKVIVRKRYVDDTTASIAGGKQKVTIEDEAKGEGPARADNKKRVIEADAEVTIIGPDRMSIRLFRKRGAQAKASAEADE</sequence>
<reference evidence="2 3" key="1">
    <citation type="submission" date="2018-07" db="EMBL/GenBank/DDBJ databases">
        <authorList>
            <person name="Quirk P.G."/>
            <person name="Krulwich T.A."/>
        </authorList>
    </citation>
    <scope>NUCLEOTIDE SEQUENCE [LARGE SCALE GENOMIC DNA]</scope>
    <source>
        <strain evidence="2 3">CC-BB4</strain>
    </source>
</reference>
<dbReference type="OrthoDB" id="8450311at2"/>
<organism evidence="2 3">
    <name type="scientific">Pseudolabrys taiwanensis</name>
    <dbReference type="NCBI Taxonomy" id="331696"/>
    <lineage>
        <taxon>Bacteria</taxon>
        <taxon>Pseudomonadati</taxon>
        <taxon>Pseudomonadota</taxon>
        <taxon>Alphaproteobacteria</taxon>
        <taxon>Hyphomicrobiales</taxon>
        <taxon>Xanthobacteraceae</taxon>
        <taxon>Pseudolabrys</taxon>
    </lineage>
</organism>
<evidence type="ECO:0000313" key="2">
    <source>
        <dbReference type="EMBL" id="AXK79513.1"/>
    </source>
</evidence>
<protein>
    <submittedName>
        <fullName evidence="2">Uncharacterized protein</fullName>
    </submittedName>
</protein>
<dbReference type="Proteomes" id="UP000254889">
    <property type="component" value="Chromosome"/>
</dbReference>
<evidence type="ECO:0000313" key="3">
    <source>
        <dbReference type="Proteomes" id="UP000254889"/>
    </source>
</evidence>
<accession>A0A345ZRG6</accession>
<dbReference type="KEGG" id="ptaw:DW352_02650"/>